<evidence type="ECO:0000256" key="1">
    <source>
        <dbReference type="ARBA" id="ARBA00022603"/>
    </source>
</evidence>
<evidence type="ECO:0000259" key="4">
    <source>
        <dbReference type="Pfam" id="PF13649"/>
    </source>
</evidence>
<evidence type="ECO:0000256" key="3">
    <source>
        <dbReference type="ARBA" id="ARBA00022691"/>
    </source>
</evidence>
<dbReference type="CDD" id="cd02440">
    <property type="entry name" value="AdoMet_MTases"/>
    <property type="match status" value="1"/>
</dbReference>
<dbReference type="Pfam" id="PF13649">
    <property type="entry name" value="Methyltransf_25"/>
    <property type="match status" value="1"/>
</dbReference>
<protein>
    <submittedName>
        <fullName evidence="5">Sarcosine/dimethylglycine N-methyltransferase</fullName>
        <ecNumber evidence="5">2.1.1.157</ecNumber>
    </submittedName>
</protein>
<keyword evidence="5" id="KW-0614">Plasmid</keyword>
<dbReference type="InterPro" id="IPR029063">
    <property type="entry name" value="SAM-dependent_MTases_sf"/>
</dbReference>
<sequence>MTETTPEQFWEDFYRERDAVWSGKVNALFAREVEHQTPGTALDLGCGEGADAIWLAERGWRVTAVDISTVALERAAAHAVEAGVDHRITFARHNLLESFPAGSFDLVAAQFLHSPVAAPGERDGILTRAAAAVAPGGLLVVVAHAGWPSWMTEPPSFEFPTLEGTLALLDPDGRWTVETAERIEQEMTGPEGQIGTRADTVLRMRKPA</sequence>
<organism evidence="5 6">
    <name type="scientific">Nocardia farcinica</name>
    <dbReference type="NCBI Taxonomy" id="37329"/>
    <lineage>
        <taxon>Bacteria</taxon>
        <taxon>Bacillati</taxon>
        <taxon>Actinomycetota</taxon>
        <taxon>Actinomycetes</taxon>
        <taxon>Mycobacteriales</taxon>
        <taxon>Nocardiaceae</taxon>
        <taxon>Nocardia</taxon>
    </lineage>
</organism>
<dbReference type="RefSeq" id="WP_060594107.1">
    <property type="nucleotide sequence ID" value="NZ_CAACYE020000001.1"/>
</dbReference>
<dbReference type="EMBL" id="LN868939">
    <property type="protein sequence ID" value="CRY81703.1"/>
    <property type="molecule type" value="Genomic_DNA"/>
</dbReference>
<dbReference type="GO" id="GO:0008168">
    <property type="term" value="F:methyltransferase activity"/>
    <property type="evidence" value="ECO:0007669"/>
    <property type="project" value="UniProtKB-KW"/>
</dbReference>
<geneLocation type="plasmid" evidence="5">
    <name>2</name>
</geneLocation>
<keyword evidence="2 5" id="KW-0808">Transferase</keyword>
<evidence type="ECO:0000313" key="6">
    <source>
        <dbReference type="Proteomes" id="UP000057820"/>
    </source>
</evidence>
<feature type="domain" description="Methyltransferase" evidence="4">
    <location>
        <begin position="42"/>
        <end position="137"/>
    </location>
</feature>
<evidence type="ECO:0000256" key="2">
    <source>
        <dbReference type="ARBA" id="ARBA00022679"/>
    </source>
</evidence>
<dbReference type="Proteomes" id="UP000057820">
    <property type="component" value="Plasmid 2"/>
</dbReference>
<keyword evidence="3" id="KW-0949">S-adenosyl-L-methionine</keyword>
<proteinExistence type="predicted"/>
<dbReference type="PANTHER" id="PTHR43464">
    <property type="entry name" value="METHYLTRANSFERASE"/>
    <property type="match status" value="1"/>
</dbReference>
<dbReference type="EC" id="2.1.1.157" evidence="5"/>
<reference evidence="6" key="1">
    <citation type="submission" date="2015-03" db="EMBL/GenBank/DDBJ databases">
        <authorList>
            <consortium name="Pathogen Informatics"/>
        </authorList>
    </citation>
    <scope>NUCLEOTIDE SEQUENCE [LARGE SCALE GENOMIC DNA]</scope>
    <source>
        <strain evidence="6">NCTC11134</strain>
        <plasmid evidence="6">2</plasmid>
    </source>
</reference>
<name>A0A0H5P2D1_NOCFR</name>
<evidence type="ECO:0000313" key="5">
    <source>
        <dbReference type="EMBL" id="CRY81703.1"/>
    </source>
</evidence>
<dbReference type="KEGG" id="nfr:ERS450000_04555"/>
<dbReference type="SUPFAM" id="SSF53335">
    <property type="entry name" value="S-adenosyl-L-methionine-dependent methyltransferases"/>
    <property type="match status" value="1"/>
</dbReference>
<dbReference type="AlphaFoldDB" id="A0A0H5P2D1"/>
<dbReference type="Gene3D" id="3.40.50.150">
    <property type="entry name" value="Vaccinia Virus protein VP39"/>
    <property type="match status" value="1"/>
</dbReference>
<accession>A0A0H5P2D1</accession>
<dbReference type="GO" id="GO:0032259">
    <property type="term" value="P:methylation"/>
    <property type="evidence" value="ECO:0007669"/>
    <property type="project" value="UniProtKB-KW"/>
</dbReference>
<keyword evidence="1 5" id="KW-0489">Methyltransferase</keyword>
<dbReference type="PANTHER" id="PTHR43464:SF19">
    <property type="entry name" value="UBIQUINONE BIOSYNTHESIS O-METHYLTRANSFERASE, MITOCHONDRIAL"/>
    <property type="match status" value="1"/>
</dbReference>
<gene>
    <name evidence="5" type="ORF">ERS450000_04555</name>
</gene>
<dbReference type="InterPro" id="IPR041698">
    <property type="entry name" value="Methyltransf_25"/>
</dbReference>